<feature type="region of interest" description="Disordered" evidence="1">
    <location>
        <begin position="23"/>
        <end position="42"/>
    </location>
</feature>
<dbReference type="eggNOG" id="COG3064">
    <property type="taxonomic scope" value="Bacteria"/>
</dbReference>
<dbReference type="Pfam" id="PF12118">
    <property type="entry name" value="SprA-related"/>
    <property type="match status" value="1"/>
</dbReference>
<comment type="caution">
    <text evidence="2">The sequence shown here is derived from an EMBL/GenBank/DDBJ whole genome shotgun (WGS) entry which is preliminary data.</text>
</comment>
<sequence length="187" mass="19535">MQVAFMISTISSTPIPTTAYTATPTRGNSVQHTATERDAAQTETAARIRELRATDRRVRAHEAAHLAAAGALARSGANFTMVRGPDGRSYAVGGEVSLDVSPGRSPEETLAKAQQIRAAALAPADPSTQDFAVAAQAAQMAQQAQQEATAGGASETITERGTHEKIASALADFETREPAGTRIDLFS</sequence>
<organism evidence="2 3">
    <name type="scientific">Nitrococcus mobilis Nb-231</name>
    <dbReference type="NCBI Taxonomy" id="314278"/>
    <lineage>
        <taxon>Bacteria</taxon>
        <taxon>Pseudomonadati</taxon>
        <taxon>Pseudomonadota</taxon>
        <taxon>Gammaproteobacteria</taxon>
        <taxon>Chromatiales</taxon>
        <taxon>Ectothiorhodospiraceae</taxon>
        <taxon>Nitrococcus</taxon>
    </lineage>
</organism>
<name>A4BN57_9GAMM</name>
<evidence type="ECO:0000313" key="3">
    <source>
        <dbReference type="Proteomes" id="UP000003374"/>
    </source>
</evidence>
<dbReference type="AlphaFoldDB" id="A4BN57"/>
<evidence type="ECO:0000313" key="2">
    <source>
        <dbReference type="EMBL" id="EAR22656.1"/>
    </source>
</evidence>
<keyword evidence="3" id="KW-1185">Reference proteome</keyword>
<dbReference type="Proteomes" id="UP000003374">
    <property type="component" value="Unassembled WGS sequence"/>
</dbReference>
<protein>
    <recommendedName>
        <fullName evidence="4">SrpA-related protein</fullName>
    </recommendedName>
</protein>
<accession>A4BN57</accession>
<dbReference type="HOGENOM" id="CLU_089955_2_1_6"/>
<evidence type="ECO:0000256" key="1">
    <source>
        <dbReference type="SAM" id="MobiDB-lite"/>
    </source>
</evidence>
<evidence type="ECO:0008006" key="4">
    <source>
        <dbReference type="Google" id="ProtNLM"/>
    </source>
</evidence>
<reference evidence="2 3" key="1">
    <citation type="submission" date="2006-02" db="EMBL/GenBank/DDBJ databases">
        <authorList>
            <person name="Waterbury J."/>
            <person name="Ferriera S."/>
            <person name="Johnson J."/>
            <person name="Kravitz S."/>
            <person name="Halpern A."/>
            <person name="Remington K."/>
            <person name="Beeson K."/>
            <person name="Tran B."/>
            <person name="Rogers Y.-H."/>
            <person name="Friedman R."/>
            <person name="Venter J.C."/>
        </authorList>
    </citation>
    <scope>NUCLEOTIDE SEQUENCE [LARGE SCALE GENOMIC DNA]</scope>
    <source>
        <strain evidence="2 3">Nb-231</strain>
    </source>
</reference>
<gene>
    <name evidence="2" type="ORF">NB231_09398</name>
</gene>
<dbReference type="STRING" id="314278.NB231_09398"/>
<proteinExistence type="predicted"/>
<dbReference type="InterPro" id="IPR021973">
    <property type="entry name" value="SprA-related"/>
</dbReference>
<dbReference type="EMBL" id="AAOF01000002">
    <property type="protein sequence ID" value="EAR22656.1"/>
    <property type="molecule type" value="Genomic_DNA"/>
</dbReference>